<evidence type="ECO:0000313" key="3">
    <source>
        <dbReference type="EMBL" id="KYQ52390.1"/>
    </source>
</evidence>
<proteinExistence type="predicted"/>
<organism evidence="3 4">
    <name type="scientific">Mycetomoellerius zeteki</name>
    <dbReference type="NCBI Taxonomy" id="64791"/>
    <lineage>
        <taxon>Eukaryota</taxon>
        <taxon>Metazoa</taxon>
        <taxon>Ecdysozoa</taxon>
        <taxon>Arthropoda</taxon>
        <taxon>Hexapoda</taxon>
        <taxon>Insecta</taxon>
        <taxon>Pterygota</taxon>
        <taxon>Neoptera</taxon>
        <taxon>Endopterygota</taxon>
        <taxon>Hymenoptera</taxon>
        <taxon>Apocrita</taxon>
        <taxon>Aculeata</taxon>
        <taxon>Formicoidea</taxon>
        <taxon>Formicidae</taxon>
        <taxon>Myrmicinae</taxon>
        <taxon>Mycetomoellerius</taxon>
    </lineage>
</organism>
<evidence type="ECO:0000256" key="1">
    <source>
        <dbReference type="SAM" id="MobiDB-lite"/>
    </source>
</evidence>
<dbReference type="STRING" id="64791.A0A151WWY5"/>
<dbReference type="Pfam" id="PF16012">
    <property type="entry name" value="DUF4780"/>
    <property type="match status" value="1"/>
</dbReference>
<dbReference type="EMBL" id="KQ982680">
    <property type="protein sequence ID" value="KYQ52390.1"/>
    <property type="molecule type" value="Genomic_DNA"/>
</dbReference>
<dbReference type="InterPro" id="IPR031961">
    <property type="entry name" value="DUF4780"/>
</dbReference>
<dbReference type="AlphaFoldDB" id="A0A151WWY5"/>
<sequence>SYNTSVHEAIEYTPHELIFAKTARAPISDILREDMNNESYTHYLETLYYVICPLAPGYCMDNKGAESYQKGRTFRNRSKIAIENLNIFLYVNSKFIYVEKHIKTQLTQLYRDIVEHHFKPVEVLLPPIIQPLIKPKWHYISTTTLATSGIYNNDDIDRPRSHIMFPLEKPSMLNTLARTELGGPKGHSAEAAATAPQVRTREGSESAVVVAEVEMAPTSERALSGSERNESKAGDAGAPHKRNRSGAQKRRAKRDREKALEGQAPYPLTALTKPVEGDTGLTGKKRRAGSDQTPPSVKRTVKKPRAQATGTFATMADPLARAVVLEGYSEKGITPEQLTLFREVILAEMEGIQEGPLSRFMGLATIKNGAVIIRREDAASLGARLRVVGLDELQRRHRAVIWVPGPPRAAAAVLVLLERQNSDIGALNWRVFAENVGTSPERRNYVFGILESSARKLRERDSKLCCGIEQVTVKVARSHSGERDKEEPRSKD</sequence>
<reference evidence="3 4" key="1">
    <citation type="submission" date="2015-09" db="EMBL/GenBank/DDBJ databases">
        <title>Trachymyrmex zeteki WGS genome.</title>
        <authorList>
            <person name="Nygaard S."/>
            <person name="Hu H."/>
            <person name="Boomsma J."/>
            <person name="Zhang G."/>
        </authorList>
    </citation>
    <scope>NUCLEOTIDE SEQUENCE [LARGE SCALE GENOMIC DNA]</scope>
    <source>
        <strain evidence="3">Tzet28-1</strain>
        <tissue evidence="3">Whole body</tissue>
    </source>
</reference>
<name>A0A151WWY5_9HYME</name>
<dbReference type="Pfam" id="PF24664">
    <property type="entry name" value="Monjiviricetes_fusion"/>
    <property type="match status" value="2"/>
</dbReference>
<evidence type="ECO:0000259" key="2">
    <source>
        <dbReference type="Pfam" id="PF16012"/>
    </source>
</evidence>
<dbReference type="Proteomes" id="UP000075809">
    <property type="component" value="Unassembled WGS sequence"/>
</dbReference>
<feature type="region of interest" description="Disordered" evidence="1">
    <location>
        <begin position="178"/>
        <end position="304"/>
    </location>
</feature>
<evidence type="ECO:0000313" key="4">
    <source>
        <dbReference type="Proteomes" id="UP000075809"/>
    </source>
</evidence>
<gene>
    <name evidence="3" type="ORF">ALC60_08496</name>
</gene>
<feature type="compositionally biased region" description="Basic residues" evidence="1">
    <location>
        <begin position="239"/>
        <end position="253"/>
    </location>
</feature>
<accession>A0A151WWY5</accession>
<feature type="compositionally biased region" description="Low complexity" evidence="1">
    <location>
        <begin position="205"/>
        <end position="214"/>
    </location>
</feature>
<keyword evidence="4" id="KW-1185">Reference proteome</keyword>
<protein>
    <recommendedName>
        <fullName evidence="2">DUF4780 domain-containing protein</fullName>
    </recommendedName>
</protein>
<feature type="domain" description="DUF4780" evidence="2">
    <location>
        <begin position="315"/>
        <end position="474"/>
    </location>
</feature>
<feature type="non-terminal residue" evidence="3">
    <location>
        <position position="1"/>
    </location>
</feature>